<evidence type="ECO:0000313" key="9">
    <source>
        <dbReference type="EMBL" id="QHS85056.1"/>
    </source>
</evidence>
<keyword evidence="1" id="KW-0808">Transferase</keyword>
<feature type="domain" description="RING-type" evidence="8">
    <location>
        <begin position="4"/>
        <end position="274"/>
    </location>
</feature>
<keyword evidence="4" id="KW-0863">Zinc-finger</keyword>
<evidence type="ECO:0000259" key="7">
    <source>
        <dbReference type="PROSITE" id="PS50089"/>
    </source>
</evidence>
<evidence type="ECO:0008006" key="10">
    <source>
        <dbReference type="Google" id="ProtNLM"/>
    </source>
</evidence>
<keyword evidence="3" id="KW-0677">Repeat</keyword>
<evidence type="ECO:0000256" key="3">
    <source>
        <dbReference type="ARBA" id="ARBA00022737"/>
    </source>
</evidence>
<dbReference type="GO" id="GO:0004842">
    <property type="term" value="F:ubiquitin-protein transferase activity"/>
    <property type="evidence" value="ECO:0007669"/>
    <property type="project" value="InterPro"/>
</dbReference>
<dbReference type="PROSITE" id="PS50089">
    <property type="entry name" value="ZF_RING_2"/>
    <property type="match status" value="1"/>
</dbReference>
<evidence type="ECO:0000259" key="8">
    <source>
        <dbReference type="PROSITE" id="PS51873"/>
    </source>
</evidence>
<dbReference type="InterPro" id="IPR044066">
    <property type="entry name" value="TRIAD_supradom"/>
</dbReference>
<evidence type="ECO:0000256" key="4">
    <source>
        <dbReference type="ARBA" id="ARBA00022771"/>
    </source>
</evidence>
<dbReference type="GO" id="GO:0008270">
    <property type="term" value="F:zinc ion binding"/>
    <property type="evidence" value="ECO:0007669"/>
    <property type="project" value="UniProtKB-KW"/>
</dbReference>
<dbReference type="InterPro" id="IPR031127">
    <property type="entry name" value="E3_UB_ligase_RBR"/>
</dbReference>
<dbReference type="GO" id="GO:0016567">
    <property type="term" value="P:protein ubiquitination"/>
    <property type="evidence" value="ECO:0007669"/>
    <property type="project" value="InterPro"/>
</dbReference>
<dbReference type="Gene3D" id="1.20.120.1750">
    <property type="match status" value="1"/>
</dbReference>
<sequence>MPRQAPTCNICVENLNQSTRKVITCVYCDFDVCRTCFQKYTIETSLDPHCMSCKKTFSYDFLSNNCTSVFITKELKSHREDILFDREKSLLPETQPHVIVELEKRNLKKQIDSFHERIFELRRQERILNNQINDLTFNMNRLNVNNVGEGTTVEERKKFIRKCPMGDCRGFLSTQWKCGSCEKRICNRCNEEKVTGPDGTEHRCLPENVASMELLNKDTKPCPNCGTMIFRISGCSQMFCTDCHTPWDWNTERVVTGVIHNPHYYEFVNRNGTGARNHADIPCGGLPDGYDMRNMMSRLFNNNPPQYIFNIYQCVMHIQHHELRNHIVEDVVVTNRSLRIKYLLNEITDAGFKAVLQQAEKKRQKAIAFRNIYQMFVDVASDIFRQMYVSYSENRLRTPGVAIEFVRSNVIILNNLVEYFNENLQKIGKMYKCVYPGITPERIFTNNLASYKARQAPQVEIHHIN</sequence>
<dbReference type="AlphaFoldDB" id="A0A6C0AZ29"/>
<protein>
    <recommendedName>
        <fullName evidence="10">RING-type domain-containing protein</fullName>
    </recommendedName>
</protein>
<dbReference type="PANTHER" id="PTHR11685">
    <property type="entry name" value="RBR FAMILY RING FINGER AND IBR DOMAIN-CONTAINING"/>
    <property type="match status" value="1"/>
</dbReference>
<dbReference type="EMBL" id="MN739039">
    <property type="protein sequence ID" value="QHS85056.1"/>
    <property type="molecule type" value="Genomic_DNA"/>
</dbReference>
<name>A0A6C0AZ29_9ZZZZ</name>
<evidence type="ECO:0000256" key="1">
    <source>
        <dbReference type="ARBA" id="ARBA00022679"/>
    </source>
</evidence>
<reference evidence="9" key="1">
    <citation type="journal article" date="2020" name="Nature">
        <title>Giant virus diversity and host interactions through global metagenomics.</title>
        <authorList>
            <person name="Schulz F."/>
            <person name="Roux S."/>
            <person name="Paez-Espino D."/>
            <person name="Jungbluth S."/>
            <person name="Walsh D.A."/>
            <person name="Denef V.J."/>
            <person name="McMahon K.D."/>
            <person name="Konstantinidis K.T."/>
            <person name="Eloe-Fadrosh E.A."/>
            <person name="Kyrpides N.C."/>
            <person name="Woyke T."/>
        </authorList>
    </citation>
    <scope>NUCLEOTIDE SEQUENCE</scope>
    <source>
        <strain evidence="9">GVMAG-M-3300009182-67</strain>
    </source>
</reference>
<evidence type="ECO:0000256" key="2">
    <source>
        <dbReference type="ARBA" id="ARBA00022723"/>
    </source>
</evidence>
<dbReference type="PROSITE" id="PS51873">
    <property type="entry name" value="TRIAD"/>
    <property type="match status" value="1"/>
</dbReference>
<organism evidence="9">
    <name type="scientific">viral metagenome</name>
    <dbReference type="NCBI Taxonomy" id="1070528"/>
    <lineage>
        <taxon>unclassified sequences</taxon>
        <taxon>metagenomes</taxon>
        <taxon>organismal metagenomes</taxon>
    </lineage>
</organism>
<accession>A0A6C0AZ29</accession>
<dbReference type="SUPFAM" id="SSF57850">
    <property type="entry name" value="RING/U-box"/>
    <property type="match status" value="1"/>
</dbReference>
<evidence type="ECO:0000256" key="6">
    <source>
        <dbReference type="ARBA" id="ARBA00022833"/>
    </source>
</evidence>
<keyword evidence="2" id="KW-0479">Metal-binding</keyword>
<proteinExistence type="predicted"/>
<evidence type="ECO:0000256" key="5">
    <source>
        <dbReference type="ARBA" id="ARBA00022786"/>
    </source>
</evidence>
<keyword evidence="6" id="KW-0862">Zinc</keyword>
<feature type="domain" description="RING-type" evidence="7">
    <location>
        <begin position="8"/>
        <end position="54"/>
    </location>
</feature>
<dbReference type="InterPro" id="IPR001841">
    <property type="entry name" value="Znf_RING"/>
</dbReference>
<keyword evidence="5" id="KW-0833">Ubl conjugation pathway</keyword>